<dbReference type="PANTHER" id="PTHR13964">
    <property type="entry name" value="RBP-RELATED"/>
    <property type="match status" value="1"/>
</dbReference>
<evidence type="ECO:0000256" key="9">
    <source>
        <dbReference type="SAM" id="Coils"/>
    </source>
</evidence>
<feature type="compositionally biased region" description="Basic and acidic residues" evidence="10">
    <location>
        <begin position="1845"/>
        <end position="1855"/>
    </location>
</feature>
<reference evidence="12" key="1">
    <citation type="journal article" date="2014" name="PLoS Negl. Trop. Dis.">
        <title>An updated insight into the Sialotranscriptome of Triatoma infestans: developmental stage and geographic variations.</title>
        <authorList>
            <person name="Schwarz A."/>
            <person name="Medrano-Mercado N."/>
            <person name="Schaub G.A."/>
            <person name="Struchiner C.J."/>
            <person name="Bargues M.D."/>
            <person name="Levy M.Z."/>
            <person name="Ribeiro J.M."/>
        </authorList>
    </citation>
    <scope>NUCLEOTIDE SEQUENCE</scope>
    <source>
        <strain evidence="12">Chile</strain>
        <tissue evidence="12">Salivary glands</tissue>
    </source>
</reference>
<accession>A0A023F3J5</accession>
<dbReference type="CDD" id="cd20390">
    <property type="entry name" value="Tudor_ARID4_rpt2"/>
    <property type="match status" value="1"/>
</dbReference>
<feature type="compositionally biased region" description="Acidic residues" evidence="10">
    <location>
        <begin position="1472"/>
        <end position="1487"/>
    </location>
</feature>
<evidence type="ECO:0000256" key="6">
    <source>
        <dbReference type="ARBA" id="ARBA00023125"/>
    </source>
</evidence>
<dbReference type="SMART" id="SM00298">
    <property type="entry name" value="CHROMO"/>
    <property type="match status" value="1"/>
</dbReference>
<evidence type="ECO:0000256" key="4">
    <source>
        <dbReference type="ARBA" id="ARBA00022853"/>
    </source>
</evidence>
<evidence type="ECO:0000259" key="11">
    <source>
        <dbReference type="PROSITE" id="PS51011"/>
    </source>
</evidence>
<sequence length="1930" mass="214908">EEPPYLSVDTDVSAKYKGAFCEAKIRKVVRSVKCKVVFKQGWGSATIPDDQIRGNLRIGAVVEAKHPEKKEFAEATITKIQDCSQYTVVFDDGDITTLRRTALCLKSGRHFAESDTLDQLPLTHPEHFSNPVIGGRRGRRRLDENSEDEELLLISGAELEDEREEHIGRVVCVEGSEKKKQKDNWFPGLVVAPTAQDNVPIHVKEEYLVRSFKDGRYYTVPKKEANEFTREVGARVEHPTLKAAVDKALLYLDCNELPPHWDRDLLLYGLGDVASTDNDAGLDYESSDDEPREEKDHFVAQLYKFMDDSGTPINKGPTIGTRDVDLYKLFKVVQNQGGYNRVTNHNNWKLVALKMGFGQNPITVNLVKIAYKKFLFTFEEFYRKLGCTLLNHPSRLSRSCCRGGRNLIRNKDSGNSSSSLTKTDTKRQVKEGKNLSDLNLVTGKIKVEKDEYSSQSQAQDEELYVEIPSDGVSKSPTPPPSTSATTAVTQRTKRNTTAVGAPGGSNVASPQSPTLKVHLPIKIKVEQNECSQTTLSPVQTPTTPPLTPPLPPRSGSLSPTQPAAIPQQQQQHSFLQISRPISPDTPALLAQAVSTPQLTSPQQQSPTAQKKEPRARQLKKSTTVENIATLSSNITKDLDNIAATELESNVQIPQMKEKKRRAAFPRAVVAAKKVKQQHTPRITSPHTPGLAASRTKRAVNKDKLRTIVKNLKNKWVPASSSVPGTNNQELTKVAVKTKTPKDDNIANIKSRRDDAQLHNIVSTDEKRKGGRKRRDKRLSEDRFVPLPSYKTILPGDKLRVYYGPTLESKVTYEAKVLSIRTEGSESVYLVHYTGWNNRYDEWIKTSRIADNLSWIPGRSARKANQTPKTPKRKGNHKNETGGFSVKDNQQPSMTPTPTSSSASSTSSNSSTIMSKSNVTSLMSSGCRKTSTRASTRAAASRKEIPTTESNTENDSDTNTESEVFKKSVMESKSNHESDKKSFVKKRKFEEISKTDPDLPIKLEIGDSDEESINNSRNAENIDNDENTDEHDMKIIKSEIIKKEAVSENESNNINSNGGDNLGNVIIVDVELKNESEEDSLVIDENQEIDESEVIEGYSSVASTDSKPDSKLHPTNQTGRDFDLTQIRSELKGIETNVTRPDDIEDLNLEESNTLDIYEFKEPEFDTTTTSKMEDKNKGRSNIVVRMFSDVINNVTNNQREMKCNEPRIDLDESNNTTAATTYSVQNTSGDTLSDERPILKTCEEAFDRVCAEPLRAATERPPAGFLFMDEEEDEEDIYDDDDSQDRLIISERDSDNEIPAEVSIDLAPADLNEHSTTIQKEELESKSITTLDAECEKEVISREDDEEDLEDELLNVAIQRAIESSEDTTDGEILSRHLAPRHMFAADTFSPVLDVDSNKIQNDNDTDSIIKISMLPTNHHESPASTEDAIKETNRTTSGESQLLQQNSALDLSNASEEIQSDSVELLTQDEEMICEDEMASQEDAGEPETVIDTLDIESNVGALGEDEDEEEDDLIAVEDLASSQGGLPSSHGDLANAGGGNSSGGGGSGGSTRGPHTPPGPAPGTPPDTELDEDYTEQYNANAVIDDQYEEVADQEVDRDEQPPLLTREVDVEEETVVRQEVDEEEIACNDEENDETNLVSLLCEETIPGSPQVAVTSDSYQLSPGTNDEESINFNEVTISKELQDNMADKDMKEKDDQVFVGNIVESGANNTNNDHQQIDETIHNATTNSCRNLQQNVQQQVNQTPIPSPSSSLSSNNSPTREALQSPQNEVIQSQASGSNEQYQQLCPTVQASTSDEIAKPSVNESIRTRKSDTRSASGKKSRRTRKRSEEVAKRKYRSRHHASDSDDHCENTNRGYHQGRSRTPPRLRKYNFTVQMSPEMDHNQRVNKIQNAMGDIRKAYASLKLELASIERRRKKLRRREREFRL</sequence>
<feature type="region of interest" description="Disordered" evidence="10">
    <location>
        <begin position="672"/>
        <end position="697"/>
    </location>
</feature>
<dbReference type="GO" id="GO:0006325">
    <property type="term" value="P:chromatin organization"/>
    <property type="evidence" value="ECO:0007669"/>
    <property type="project" value="UniProtKB-KW"/>
</dbReference>
<keyword evidence="4" id="KW-0156">Chromatin regulator</keyword>
<feature type="region of interest" description="Disordered" evidence="10">
    <location>
        <begin position="595"/>
        <end position="622"/>
    </location>
</feature>
<feature type="compositionally biased region" description="Basic and acidic residues" evidence="10">
    <location>
        <begin position="423"/>
        <end position="434"/>
    </location>
</feature>
<evidence type="ECO:0000313" key="12">
    <source>
        <dbReference type="EMBL" id="JAC15906.1"/>
    </source>
</evidence>
<evidence type="ECO:0000256" key="5">
    <source>
        <dbReference type="ARBA" id="ARBA00023015"/>
    </source>
</evidence>
<keyword evidence="8" id="KW-0539">Nucleus</keyword>
<feature type="compositionally biased region" description="Basic and acidic residues" evidence="10">
    <location>
        <begin position="1418"/>
        <end position="1434"/>
    </location>
</feature>
<dbReference type="CDD" id="cd20389">
    <property type="entry name" value="Tudor_ARID4_rpt1"/>
    <property type="match status" value="1"/>
</dbReference>
<proteinExistence type="evidence at transcript level"/>
<dbReference type="SUPFAM" id="SSF63748">
    <property type="entry name" value="Tudor/PWWP/MBT"/>
    <property type="match status" value="1"/>
</dbReference>
<feature type="compositionally biased region" description="Basic residues" evidence="10">
    <location>
        <begin position="1821"/>
        <end position="1830"/>
    </location>
</feature>
<feature type="region of interest" description="Disordered" evidence="10">
    <location>
        <begin position="859"/>
        <end position="983"/>
    </location>
</feature>
<feature type="coiled-coil region" evidence="9">
    <location>
        <begin position="1897"/>
        <end position="1924"/>
    </location>
</feature>
<dbReference type="SUPFAM" id="SSF54160">
    <property type="entry name" value="Chromo domain-like"/>
    <property type="match status" value="1"/>
</dbReference>
<feature type="region of interest" description="Disordered" evidence="10">
    <location>
        <begin position="404"/>
        <end position="434"/>
    </location>
</feature>
<keyword evidence="5" id="KW-0805">Transcription regulation</keyword>
<dbReference type="Gene3D" id="1.10.150.60">
    <property type="entry name" value="ARID DNA-binding domain"/>
    <property type="match status" value="1"/>
</dbReference>
<feature type="compositionally biased region" description="Low complexity" evidence="10">
    <location>
        <begin position="1740"/>
        <end position="1762"/>
    </location>
</feature>
<keyword evidence="9" id="KW-0175">Coiled coil</keyword>
<dbReference type="Gene3D" id="2.30.30.140">
    <property type="match status" value="3"/>
</dbReference>
<dbReference type="SMART" id="SM00333">
    <property type="entry name" value="TUDOR"/>
    <property type="match status" value="1"/>
</dbReference>
<feature type="region of interest" description="Disordered" evidence="10">
    <location>
        <begin position="1793"/>
        <end position="1870"/>
    </location>
</feature>
<evidence type="ECO:0000256" key="1">
    <source>
        <dbReference type="ARBA" id="ARBA00022499"/>
    </source>
</evidence>
<feature type="region of interest" description="Disordered" evidence="10">
    <location>
        <begin position="469"/>
        <end position="513"/>
    </location>
</feature>
<dbReference type="Pfam" id="PF08169">
    <property type="entry name" value="RBB1NT"/>
    <property type="match status" value="1"/>
</dbReference>
<feature type="compositionally biased region" description="Low complexity" evidence="10">
    <location>
        <begin position="891"/>
        <end position="916"/>
    </location>
</feature>
<feature type="compositionally biased region" description="Polar residues" evidence="10">
    <location>
        <begin position="917"/>
        <end position="928"/>
    </location>
</feature>
<keyword evidence="6 12" id="KW-0238">DNA-binding</keyword>
<dbReference type="SUPFAM" id="SSF46774">
    <property type="entry name" value="ARID-like"/>
    <property type="match status" value="1"/>
</dbReference>
<feature type="compositionally biased region" description="Pro residues" evidence="10">
    <location>
        <begin position="542"/>
        <end position="552"/>
    </location>
</feature>
<evidence type="ECO:0000256" key="3">
    <source>
        <dbReference type="ARBA" id="ARBA00022843"/>
    </source>
</evidence>
<dbReference type="InterPro" id="IPR002999">
    <property type="entry name" value="Tudor"/>
</dbReference>
<feature type="non-terminal residue" evidence="12">
    <location>
        <position position="1"/>
    </location>
</feature>
<dbReference type="GO" id="GO:0005694">
    <property type="term" value="C:chromosome"/>
    <property type="evidence" value="ECO:0007669"/>
    <property type="project" value="UniProtKB-ARBA"/>
</dbReference>
<dbReference type="PROSITE" id="PS51011">
    <property type="entry name" value="ARID"/>
    <property type="match status" value="1"/>
</dbReference>
<dbReference type="CDD" id="cd16100">
    <property type="entry name" value="ARID"/>
    <property type="match status" value="1"/>
</dbReference>
<feature type="region of interest" description="Disordered" evidence="10">
    <location>
        <begin position="751"/>
        <end position="779"/>
    </location>
</feature>
<dbReference type="SMART" id="SM01014">
    <property type="entry name" value="ARID"/>
    <property type="match status" value="1"/>
</dbReference>
<feature type="compositionally biased region" description="Basic and acidic residues" evidence="10">
    <location>
        <begin position="962"/>
        <end position="983"/>
    </location>
</feature>
<dbReference type="InterPro" id="IPR012603">
    <property type="entry name" value="ARID4A/B_PWWP"/>
</dbReference>
<feature type="region of interest" description="Disordered" evidence="10">
    <location>
        <begin position="530"/>
        <end position="573"/>
    </location>
</feature>
<dbReference type="InterPro" id="IPR025995">
    <property type="entry name" value="Tudor-knot"/>
</dbReference>
<evidence type="ECO:0000256" key="10">
    <source>
        <dbReference type="SAM" id="MobiDB-lite"/>
    </source>
</evidence>
<name>A0A023F3J5_TRIIF</name>
<feature type="compositionally biased region" description="Pro residues" evidence="10">
    <location>
        <begin position="1557"/>
        <end position="1567"/>
    </location>
</feature>
<dbReference type="SMART" id="SM00501">
    <property type="entry name" value="BRIGHT"/>
    <property type="match status" value="1"/>
</dbReference>
<dbReference type="InterPro" id="IPR051232">
    <property type="entry name" value="ARID/SWI1_ChromRemod"/>
</dbReference>
<feature type="region of interest" description="Disordered" evidence="10">
    <location>
        <begin position="1099"/>
        <end position="1118"/>
    </location>
</feature>
<feature type="compositionally biased region" description="Low complexity" evidence="10">
    <location>
        <begin position="553"/>
        <end position="571"/>
    </location>
</feature>
<feature type="region of interest" description="Disordered" evidence="10">
    <location>
        <begin position="1740"/>
        <end position="1772"/>
    </location>
</feature>
<dbReference type="Pfam" id="PF01388">
    <property type="entry name" value="ARID"/>
    <property type="match status" value="1"/>
</dbReference>
<feature type="region of interest" description="Disordered" evidence="10">
    <location>
        <begin position="1418"/>
        <end position="1442"/>
    </location>
</feature>
<keyword evidence="1" id="KW-1017">Isopeptide bond</keyword>
<dbReference type="InterPro" id="IPR036431">
    <property type="entry name" value="ARID_dom_sf"/>
</dbReference>
<evidence type="ECO:0000256" key="2">
    <source>
        <dbReference type="ARBA" id="ARBA00022553"/>
    </source>
</evidence>
<keyword evidence="3" id="KW-0832">Ubl conjugation</keyword>
<protein>
    <submittedName>
        <fullName evidence="12">Putative dna-binding bright/brcaa1/rbp1</fullName>
    </submittedName>
</protein>
<dbReference type="Pfam" id="PF11717">
    <property type="entry name" value="Tudor-knot"/>
    <property type="match status" value="1"/>
</dbReference>
<feature type="compositionally biased region" description="Acidic residues" evidence="10">
    <location>
        <begin position="1505"/>
        <end position="1517"/>
    </location>
</feature>
<evidence type="ECO:0000256" key="8">
    <source>
        <dbReference type="ARBA" id="ARBA00023242"/>
    </source>
</evidence>
<organism evidence="12">
    <name type="scientific">Triatoma infestans</name>
    <name type="common">Assassin bug</name>
    <dbReference type="NCBI Taxonomy" id="30076"/>
    <lineage>
        <taxon>Eukaryota</taxon>
        <taxon>Metazoa</taxon>
        <taxon>Ecdysozoa</taxon>
        <taxon>Arthropoda</taxon>
        <taxon>Hexapoda</taxon>
        <taxon>Insecta</taxon>
        <taxon>Pterygota</taxon>
        <taxon>Neoptera</taxon>
        <taxon>Paraneoptera</taxon>
        <taxon>Hemiptera</taxon>
        <taxon>Heteroptera</taxon>
        <taxon>Panheteroptera</taxon>
        <taxon>Cimicomorpha</taxon>
        <taxon>Reduviidae</taxon>
        <taxon>Triatominae</taxon>
        <taxon>Triatoma</taxon>
    </lineage>
</organism>
<feature type="compositionally biased region" description="Gly residues" evidence="10">
    <location>
        <begin position="1538"/>
        <end position="1553"/>
    </location>
</feature>
<dbReference type="GO" id="GO:0000976">
    <property type="term" value="F:transcription cis-regulatory region binding"/>
    <property type="evidence" value="ECO:0007669"/>
    <property type="project" value="TreeGrafter"/>
</dbReference>
<dbReference type="InterPro" id="IPR016197">
    <property type="entry name" value="Chromo-like_dom_sf"/>
</dbReference>
<evidence type="ECO:0000256" key="7">
    <source>
        <dbReference type="ARBA" id="ARBA00023163"/>
    </source>
</evidence>
<dbReference type="GO" id="GO:0005634">
    <property type="term" value="C:nucleus"/>
    <property type="evidence" value="ECO:0007669"/>
    <property type="project" value="TreeGrafter"/>
</dbReference>
<dbReference type="InterPro" id="IPR001606">
    <property type="entry name" value="ARID_dom"/>
</dbReference>
<dbReference type="EMBL" id="GBBI01002806">
    <property type="protein sequence ID" value="JAC15906.1"/>
    <property type="molecule type" value="mRNA"/>
</dbReference>
<dbReference type="PANTHER" id="PTHR13964:SF27">
    <property type="entry name" value="HAT-TRICK, ISOFORM D"/>
    <property type="match status" value="1"/>
</dbReference>
<keyword evidence="2" id="KW-0597">Phosphoprotein</keyword>
<feature type="domain" description="ARID" evidence="11">
    <location>
        <begin position="292"/>
        <end position="383"/>
    </location>
</feature>
<dbReference type="GO" id="GO:0006357">
    <property type="term" value="P:regulation of transcription by RNA polymerase II"/>
    <property type="evidence" value="ECO:0007669"/>
    <property type="project" value="TreeGrafter"/>
</dbReference>
<feature type="compositionally biased region" description="Basic residues" evidence="10">
    <location>
        <begin position="1861"/>
        <end position="1870"/>
    </location>
</feature>
<feature type="compositionally biased region" description="Polar residues" evidence="10">
    <location>
        <begin position="413"/>
        <end position="422"/>
    </location>
</feature>
<keyword evidence="7" id="KW-0804">Transcription</keyword>
<feature type="compositionally biased region" description="Acidic residues" evidence="10">
    <location>
        <begin position="1588"/>
        <end position="1600"/>
    </location>
</feature>
<feature type="compositionally biased region" description="Low complexity" evidence="10">
    <location>
        <begin position="595"/>
        <end position="608"/>
    </location>
</feature>
<feature type="region of interest" description="Disordered" evidence="10">
    <location>
        <begin position="1472"/>
        <end position="1607"/>
    </location>
</feature>
<dbReference type="InterPro" id="IPR000953">
    <property type="entry name" value="Chromo/chromo_shadow_dom"/>
</dbReference>